<dbReference type="SUPFAM" id="SSF102114">
    <property type="entry name" value="Radical SAM enzymes"/>
    <property type="match status" value="1"/>
</dbReference>
<reference evidence="8" key="1">
    <citation type="journal article" date="2013" name="ISME J.">
        <title>A small predatory core genome in the divergent marine Bacteriovorax marinus SJ and the terrestrial Bdellovibrio bacteriovorus.</title>
        <authorList>
            <person name="Crossman L.C."/>
            <person name="Chen H."/>
            <person name="Cerdeno-Tarraga A.M."/>
            <person name="Brooks K."/>
            <person name="Quail M.A."/>
            <person name="Pineiro S.A."/>
            <person name="Hobley L."/>
            <person name="Sockett R.E."/>
            <person name="Bentley S.D."/>
            <person name="Parkhill J."/>
            <person name="Williams H.N."/>
            <person name="Stine O.C."/>
        </authorList>
    </citation>
    <scope>NUCLEOTIDE SEQUENCE [LARGE SCALE GENOMIC DNA]</scope>
    <source>
        <strain evidence="8">ATCC BAA-682 / DSM 15412 / SJ</strain>
    </source>
</reference>
<evidence type="ECO:0000256" key="2">
    <source>
        <dbReference type="ARBA" id="ARBA00022691"/>
    </source>
</evidence>
<evidence type="ECO:0000313" key="7">
    <source>
        <dbReference type="EMBL" id="CBW27996.1"/>
    </source>
</evidence>
<dbReference type="EMBL" id="FQ312005">
    <property type="protein sequence ID" value="CBW27996.1"/>
    <property type="molecule type" value="Genomic_DNA"/>
</dbReference>
<dbReference type="InterPro" id="IPR034505">
    <property type="entry name" value="Coproporphyrinogen-III_oxidase"/>
</dbReference>
<dbReference type="RefSeq" id="WP_014245766.1">
    <property type="nucleotide sequence ID" value="NC_016620.1"/>
</dbReference>
<keyword evidence="4" id="KW-0408">Iron</keyword>
<organism evidence="7 8">
    <name type="scientific">Halobacteriovorax marinus (strain ATCC BAA-682 / DSM 15412 / SJ)</name>
    <name type="common">Bacteriovorax marinus</name>
    <dbReference type="NCBI Taxonomy" id="862908"/>
    <lineage>
        <taxon>Bacteria</taxon>
        <taxon>Pseudomonadati</taxon>
        <taxon>Bdellovibrionota</taxon>
        <taxon>Bacteriovoracia</taxon>
        <taxon>Bacteriovoracales</taxon>
        <taxon>Halobacteriovoraceae</taxon>
        <taxon>Halobacteriovorax</taxon>
    </lineage>
</organism>
<evidence type="ECO:0000256" key="4">
    <source>
        <dbReference type="ARBA" id="ARBA00023004"/>
    </source>
</evidence>
<gene>
    <name evidence="7" type="primary">hemN</name>
    <name evidence="7" type="ordered locus">BMS_3246</name>
</gene>
<protein>
    <submittedName>
        <fullName evidence="7">Oxygen-independent coproporphyrinogen III oxidase</fullName>
    </submittedName>
</protein>
<dbReference type="Pfam" id="PF04055">
    <property type="entry name" value="Radical_SAM"/>
    <property type="match status" value="1"/>
</dbReference>
<evidence type="ECO:0000256" key="5">
    <source>
        <dbReference type="ARBA" id="ARBA00023014"/>
    </source>
</evidence>
<name>E1X0H0_HALMS</name>
<keyword evidence="5" id="KW-0411">Iron-sulfur</keyword>
<dbReference type="eggNOG" id="COG0635">
    <property type="taxonomic scope" value="Bacteria"/>
</dbReference>
<dbReference type="GO" id="GO:0046872">
    <property type="term" value="F:metal ion binding"/>
    <property type="evidence" value="ECO:0007669"/>
    <property type="project" value="UniProtKB-KW"/>
</dbReference>
<evidence type="ECO:0000256" key="3">
    <source>
        <dbReference type="ARBA" id="ARBA00022723"/>
    </source>
</evidence>
<dbReference type="SFLD" id="SFLDG01065">
    <property type="entry name" value="anaerobic_coproporphyrinogen-I"/>
    <property type="match status" value="1"/>
</dbReference>
<sequence>MKNHPIESLYIHFPFCRHLCNYCDFYKNIPVDKELEYGEFETSLVEGYSELEQFLLRNNCEISSLNTLYLGGGTPSLWGVRGAEFLKNFLLERNIKLSSTCEFTLEVNPGAWTREALSSWQSSGVNRYSLGIQSLDANFLKVIDRVHSIDDVYETLKFFHEHNLSFSVDFMLGLPFSEKYNRDILKELEEILDYAPEHISLYILTTKAGYIHRDHLPSEEYIEKEYLDVANFLRGKGFDHYEVSNFAKKGKESRHNLQYWRSESVAALGASATGYLKEAATRFKWKVLESKYKEEILTEDELRLEEIYMGLRINQLYDLSLQIEDLKTLEQVISHWEKSSYLKERVGYKLSLNSRGFLLLDSLMNDLFKYKLI</sequence>
<dbReference type="PATRIC" id="fig|862908.3.peg.3102"/>
<dbReference type="KEGG" id="bmx:BMS_3246"/>
<evidence type="ECO:0000313" key="8">
    <source>
        <dbReference type="Proteomes" id="UP000008963"/>
    </source>
</evidence>
<dbReference type="InterPro" id="IPR058240">
    <property type="entry name" value="rSAM_sf"/>
</dbReference>
<dbReference type="InterPro" id="IPR013785">
    <property type="entry name" value="Aldolase_TIM"/>
</dbReference>
<dbReference type="Gene3D" id="3.20.20.70">
    <property type="entry name" value="Aldolase class I"/>
    <property type="match status" value="1"/>
</dbReference>
<dbReference type="GO" id="GO:0003824">
    <property type="term" value="F:catalytic activity"/>
    <property type="evidence" value="ECO:0007669"/>
    <property type="project" value="InterPro"/>
</dbReference>
<dbReference type="CDD" id="cd01335">
    <property type="entry name" value="Radical_SAM"/>
    <property type="match status" value="1"/>
</dbReference>
<dbReference type="SFLD" id="SFLDS00029">
    <property type="entry name" value="Radical_SAM"/>
    <property type="match status" value="1"/>
</dbReference>
<keyword evidence="8" id="KW-1185">Reference proteome</keyword>
<dbReference type="PANTHER" id="PTHR13932:SF5">
    <property type="entry name" value="RADICAL S-ADENOSYL METHIONINE DOMAIN-CONTAINING PROTEIN 1, MITOCHONDRIAL"/>
    <property type="match status" value="1"/>
</dbReference>
<keyword evidence="2" id="KW-0949">S-adenosyl-L-methionine</keyword>
<dbReference type="STRING" id="862908.BMS_3246"/>
<accession>E1X0H0</accession>
<keyword evidence="3" id="KW-0479">Metal-binding</keyword>
<dbReference type="OrthoDB" id="5288668at2"/>
<dbReference type="Proteomes" id="UP000008963">
    <property type="component" value="Chromosome"/>
</dbReference>
<feature type="domain" description="Radical SAM core" evidence="6">
    <location>
        <begin position="1"/>
        <end position="239"/>
    </location>
</feature>
<dbReference type="HOGENOM" id="CLU_027579_2_2_7"/>
<comment type="cofactor">
    <cofactor evidence="1">
        <name>[4Fe-4S] cluster</name>
        <dbReference type="ChEBI" id="CHEBI:49883"/>
    </cofactor>
</comment>
<dbReference type="InterPro" id="IPR007197">
    <property type="entry name" value="rSAM"/>
</dbReference>
<dbReference type="SMART" id="SM00729">
    <property type="entry name" value="Elp3"/>
    <property type="match status" value="1"/>
</dbReference>
<proteinExistence type="predicted"/>
<dbReference type="PANTHER" id="PTHR13932">
    <property type="entry name" value="COPROPORPHYRINIGEN III OXIDASE"/>
    <property type="match status" value="1"/>
</dbReference>
<dbReference type="GO" id="GO:0006779">
    <property type="term" value="P:porphyrin-containing compound biosynthetic process"/>
    <property type="evidence" value="ECO:0007669"/>
    <property type="project" value="TreeGrafter"/>
</dbReference>
<dbReference type="AlphaFoldDB" id="E1X0H0"/>
<dbReference type="InterPro" id="IPR006638">
    <property type="entry name" value="Elp3/MiaA/NifB-like_rSAM"/>
</dbReference>
<evidence type="ECO:0000259" key="6">
    <source>
        <dbReference type="PROSITE" id="PS51918"/>
    </source>
</evidence>
<dbReference type="GO" id="GO:0051539">
    <property type="term" value="F:4 iron, 4 sulfur cluster binding"/>
    <property type="evidence" value="ECO:0007669"/>
    <property type="project" value="TreeGrafter"/>
</dbReference>
<dbReference type="GO" id="GO:0005737">
    <property type="term" value="C:cytoplasm"/>
    <property type="evidence" value="ECO:0007669"/>
    <property type="project" value="TreeGrafter"/>
</dbReference>
<evidence type="ECO:0000256" key="1">
    <source>
        <dbReference type="ARBA" id="ARBA00001966"/>
    </source>
</evidence>
<dbReference type="PROSITE" id="PS51918">
    <property type="entry name" value="RADICAL_SAM"/>
    <property type="match status" value="1"/>
</dbReference>